<dbReference type="InterPro" id="IPR001343">
    <property type="entry name" value="Hemolysn_Ca-bd"/>
</dbReference>
<sequence length="932" mass="95719">MADFTVEPVDTVNTTTAGTQRAPEITGLDGGGYVVTWYGNTADLGTVLYAQVYGADGDKLGGEVVVADHLPVTGADVAARADGGFVVIYTEAGSAFGIAGDPPVIAGRHFDATGAATSAAYAISQAPTLDQINPDIARLADGGFMVTWSGQQQASSSDHNLHGQKLNLYGQRVGDMQYVAANLSYQGWAPNPTAGDSGTSVIARSDGGWIVGWMTGRSASTAFLTLQAYNASGAPVGVAVEVKPGTYPVSSFDADISVLDDLTVAFNSQSRVFIADLSTGAVTSFDSNVSANTGLLADIQGLPDGSLLVTWTEVDGAAGLLKAAIYDRAGVVLSDIVTVTAAGNNRYATATMLSDGNVALAWTDTVSSDIETTIILRNHGPELTGEPVVLPGATEDTVYTLSTADLLAGYTDTDGDSLSVKSLTLEGGTLVNNGDGTYSWTPPANYFGPIGLSYKISDGQGANLIVTRSFEVARVTDTIFNSNSTRLDQYSENLTLTGRGNIKGVGNSWDNVLTGNSGINTLEGQLGNDTYYVQNSEDHIVEYRNGGVDLVYASVDYSLAGGDTEYLFLTGTADLNGRGNASANTLAGNGGANRLSGDRGHDRLNGGAGADTLIGATGNDTYVVDNVGDSVSDVDENFFSGGTDVVEASVSWTLGTDLEQLVLTGAAAIDGTGNGLSNVLTGNDARNVLTGGLGNDTYYIQNETDRVVELHFEGEDTVISSVSYSLFGRAVETLLLTGTGNLNGTGNSLNNTLTGTDGNNVLDGGTGGDLMSGGLGNDTYYVDNFYDNVAELHLQGNDTVYASVTYSFFGRAAEVLILTGAGNINGTGNSLVNTLIGNSGANVLDGAGGNDNLTGGAGADVFLFSAGSRADTVTDFNAADNDSLNVNAYTGGVANAGLVSQTGNHVVINLGGGNVVTVLNASQAEILAHMVW</sequence>
<dbReference type="InterPro" id="IPR011049">
    <property type="entry name" value="Serralysin-like_metalloprot_C"/>
</dbReference>
<dbReference type="GO" id="GO:0005509">
    <property type="term" value="F:calcium ion binding"/>
    <property type="evidence" value="ECO:0007669"/>
    <property type="project" value="InterPro"/>
</dbReference>
<gene>
    <name evidence="4" type="ORF">ABI_21240</name>
</gene>
<organism evidence="4 5">
    <name type="scientific">Asticcacaulis biprosthecium C19</name>
    <dbReference type="NCBI Taxonomy" id="715226"/>
    <lineage>
        <taxon>Bacteria</taxon>
        <taxon>Pseudomonadati</taxon>
        <taxon>Pseudomonadota</taxon>
        <taxon>Alphaproteobacteria</taxon>
        <taxon>Caulobacterales</taxon>
        <taxon>Caulobacteraceae</taxon>
        <taxon>Asticcacaulis</taxon>
    </lineage>
</organism>
<evidence type="ECO:0000256" key="2">
    <source>
        <dbReference type="ARBA" id="ARBA00022525"/>
    </source>
</evidence>
<keyword evidence="5" id="KW-1185">Reference proteome</keyword>
<dbReference type="AlphaFoldDB" id="F4QGK1"/>
<dbReference type="Pfam" id="PF00353">
    <property type="entry name" value="HemolysinCabind"/>
    <property type="match status" value="5"/>
</dbReference>
<evidence type="ECO:0000313" key="5">
    <source>
        <dbReference type="Proteomes" id="UP000006512"/>
    </source>
</evidence>
<reference evidence="5" key="1">
    <citation type="submission" date="2011-03" db="EMBL/GenBank/DDBJ databases">
        <title>Draft genome sequence of Brevundimonas diminuta.</title>
        <authorList>
            <person name="Brown P.J.B."/>
            <person name="Buechlein A."/>
            <person name="Hemmerich C."/>
            <person name="Brun Y.V."/>
        </authorList>
    </citation>
    <scope>NUCLEOTIDE SEQUENCE [LARGE SCALE GENOMIC DNA]</scope>
    <source>
        <strain evidence="5">C19</strain>
    </source>
</reference>
<keyword evidence="2" id="KW-0964">Secreted</keyword>
<dbReference type="PANTHER" id="PTHR38340:SF1">
    <property type="entry name" value="S-LAYER PROTEIN"/>
    <property type="match status" value="1"/>
</dbReference>
<dbReference type="EMBL" id="GL883077">
    <property type="protein sequence ID" value="EGF93682.1"/>
    <property type="molecule type" value="Genomic_DNA"/>
</dbReference>
<comment type="subcellular location">
    <subcellularLocation>
        <location evidence="1">Secreted</location>
    </subcellularLocation>
</comment>
<dbReference type="eggNOG" id="COG2931">
    <property type="taxonomic scope" value="Bacteria"/>
</dbReference>
<evidence type="ECO:0000313" key="4">
    <source>
        <dbReference type="EMBL" id="EGF93682.1"/>
    </source>
</evidence>
<dbReference type="Proteomes" id="UP000006512">
    <property type="component" value="Unassembled WGS sequence"/>
</dbReference>
<dbReference type="Pfam" id="PF17892">
    <property type="entry name" value="Cadherin_5"/>
    <property type="match status" value="1"/>
</dbReference>
<evidence type="ECO:0000256" key="1">
    <source>
        <dbReference type="ARBA" id="ARBA00004613"/>
    </source>
</evidence>
<dbReference type="HOGENOM" id="CLU_313918_0_0_5"/>
<dbReference type="STRING" id="715226.ABI_21240"/>
<evidence type="ECO:0000259" key="3">
    <source>
        <dbReference type="Pfam" id="PF17892"/>
    </source>
</evidence>
<proteinExistence type="predicted"/>
<accession>F4QGK1</accession>
<dbReference type="InterPro" id="IPR041690">
    <property type="entry name" value="Cadherin_5"/>
</dbReference>
<feature type="domain" description="Cadherin-like" evidence="3">
    <location>
        <begin position="378"/>
        <end position="472"/>
    </location>
</feature>
<name>F4QGK1_9CAUL</name>
<dbReference type="InterPro" id="IPR050557">
    <property type="entry name" value="RTX_toxin/Mannuronan_C5-epim"/>
</dbReference>
<dbReference type="PANTHER" id="PTHR38340">
    <property type="entry name" value="S-LAYER PROTEIN"/>
    <property type="match status" value="1"/>
</dbReference>
<protein>
    <submittedName>
        <fullName evidence="4">Hemolysin-type calcium-binding repeat 2 copies family protein</fullName>
    </submittedName>
</protein>
<dbReference type="GO" id="GO:0005576">
    <property type="term" value="C:extracellular region"/>
    <property type="evidence" value="ECO:0007669"/>
    <property type="project" value="UniProtKB-SubCell"/>
</dbReference>
<dbReference type="PRINTS" id="PR00313">
    <property type="entry name" value="CABNDNGRPT"/>
</dbReference>
<dbReference type="RefSeq" id="WP_006272884.1">
    <property type="nucleotide sequence ID" value="NZ_GL883077.1"/>
</dbReference>
<dbReference type="Gene3D" id="2.150.10.10">
    <property type="entry name" value="Serralysin-like metalloprotease, C-terminal"/>
    <property type="match status" value="3"/>
</dbReference>
<dbReference type="Gene3D" id="2.60.40.3440">
    <property type="match status" value="1"/>
</dbReference>
<dbReference type="SUPFAM" id="SSF51120">
    <property type="entry name" value="beta-Roll"/>
    <property type="match status" value="3"/>
</dbReference>